<sequence>MDTLQIQIKELEGKMNRLYQLVERIGERVETLSENKSPVPNAYSLSSFDQYQSQKNSEGKDAAYSLSHHKDILVDETSSNINSISGSERELSPEIQIRRLTAQLTAAYNRIAALEEQLLTYRIKS</sequence>
<gene>
    <name evidence="3" type="ORF">H1P_1900004</name>
</gene>
<feature type="region of interest" description="Disordered" evidence="2">
    <location>
        <begin position="32"/>
        <end position="62"/>
    </location>
</feature>
<protein>
    <submittedName>
        <fullName evidence="3">Uncharacterized protein</fullName>
    </submittedName>
</protein>
<feature type="compositionally biased region" description="Polar residues" evidence="2">
    <location>
        <begin position="34"/>
        <end position="56"/>
    </location>
</feature>
<dbReference type="AlphaFoldDB" id="A0A563VPB2"/>
<evidence type="ECO:0000256" key="1">
    <source>
        <dbReference type="SAM" id="Coils"/>
    </source>
</evidence>
<dbReference type="Proteomes" id="UP000320055">
    <property type="component" value="Unassembled WGS sequence"/>
</dbReference>
<proteinExistence type="predicted"/>
<evidence type="ECO:0000313" key="3">
    <source>
        <dbReference type="EMBL" id="VEP13263.1"/>
    </source>
</evidence>
<accession>A0A563VPB2</accession>
<keyword evidence="4" id="KW-1185">Reference proteome</keyword>
<dbReference type="OrthoDB" id="513105at2"/>
<feature type="coiled-coil region" evidence="1">
    <location>
        <begin position="1"/>
        <end position="28"/>
    </location>
</feature>
<keyword evidence="1" id="KW-0175">Coiled coil</keyword>
<organism evidence="3 4">
    <name type="scientific">Hyella patelloides LEGE 07179</name>
    <dbReference type="NCBI Taxonomy" id="945734"/>
    <lineage>
        <taxon>Bacteria</taxon>
        <taxon>Bacillati</taxon>
        <taxon>Cyanobacteriota</taxon>
        <taxon>Cyanophyceae</taxon>
        <taxon>Pleurocapsales</taxon>
        <taxon>Hyellaceae</taxon>
        <taxon>Hyella</taxon>
    </lineage>
</organism>
<reference evidence="3 4" key="1">
    <citation type="submission" date="2019-01" db="EMBL/GenBank/DDBJ databases">
        <authorList>
            <person name="Brito A."/>
        </authorList>
    </citation>
    <scope>NUCLEOTIDE SEQUENCE [LARGE SCALE GENOMIC DNA]</scope>
    <source>
        <strain evidence="3">1</strain>
    </source>
</reference>
<dbReference type="EMBL" id="CAACVJ010000102">
    <property type="protein sequence ID" value="VEP13263.1"/>
    <property type="molecule type" value="Genomic_DNA"/>
</dbReference>
<evidence type="ECO:0000313" key="4">
    <source>
        <dbReference type="Proteomes" id="UP000320055"/>
    </source>
</evidence>
<name>A0A563VPB2_9CYAN</name>
<dbReference type="RefSeq" id="WP_144871485.1">
    <property type="nucleotide sequence ID" value="NZ_LR213940.1"/>
</dbReference>
<evidence type="ECO:0000256" key="2">
    <source>
        <dbReference type="SAM" id="MobiDB-lite"/>
    </source>
</evidence>